<evidence type="ECO:0000256" key="1">
    <source>
        <dbReference type="ARBA" id="ARBA00012528"/>
    </source>
</evidence>
<dbReference type="SUPFAM" id="SSF55073">
    <property type="entry name" value="Nucleotide cyclase"/>
    <property type="match status" value="1"/>
</dbReference>
<sequence length="608" mass="64207">MTASQAAAWAKGALRRLAAAQLEPTPANYARAYAEEAGEPPPGPDGAPPPRARAVVERLAMRLSDEPAVRGELAGALMAGRWDDAGKALERAAAAAGSQGEAWAQLIERLAKGLEQGGRQWTGARKRDSLARVLTSSRSDAARLQQRLAQLVGAWEGDQPDTAAAEAGDAGAAATPATTAAAAAAATPVMPEAPATAATTAPSADDATRQTLGELAGTVRAGLPAAEPRAAELADELAVLAGRLGAEGVTPALAEAVAAVCLRVRGLFGLRQELVDELLALAHSLTDGLAEVAEDGDWLRGQGRALRARLEAGASARAVRAARDLLDHTRAQQRKLADERALARDALRQVVQQVVSELGELGQATGRFGDQMAAYAERIAAADSLEHLAGLVQEMVGESRAVQTVVAGARERLAAEHARAGELEARVRSLEVELRRLDEEVSTDALTQVANRRGLERAFEAEARRRRDTPAAPGQARAPLSVGLIDIDNFKKLNDTLGHAAGDEALKSLAERVRGWLRPGDHVARFGGEEFVVLLPDTPVDEAQQALTRLQRQLTASLFMHDGKEVFVTFSAGVSAWRDGEPLQRALERADEGLYEAKRTGKNRTCVV</sequence>
<dbReference type="EC" id="2.7.7.65" evidence="1"/>
<evidence type="ECO:0000313" key="6">
    <source>
        <dbReference type="EMBL" id="MEK8048621.1"/>
    </source>
</evidence>
<comment type="catalytic activity">
    <reaction evidence="2">
        <text>2 GTP = 3',3'-c-di-GMP + 2 diphosphate</text>
        <dbReference type="Rhea" id="RHEA:24898"/>
        <dbReference type="ChEBI" id="CHEBI:33019"/>
        <dbReference type="ChEBI" id="CHEBI:37565"/>
        <dbReference type="ChEBI" id="CHEBI:58805"/>
        <dbReference type="EC" id="2.7.7.65"/>
    </reaction>
</comment>
<dbReference type="RefSeq" id="WP_341408299.1">
    <property type="nucleotide sequence ID" value="NZ_JBBUTH010000001.1"/>
</dbReference>
<keyword evidence="7" id="KW-1185">Reference proteome</keyword>
<keyword evidence="6" id="KW-0808">Transferase</keyword>
<dbReference type="GO" id="GO:0052621">
    <property type="term" value="F:diguanylate cyclase activity"/>
    <property type="evidence" value="ECO:0007669"/>
    <property type="project" value="UniProtKB-EC"/>
</dbReference>
<dbReference type="Proteomes" id="UP001365405">
    <property type="component" value="Unassembled WGS sequence"/>
</dbReference>
<dbReference type="SMART" id="SM00267">
    <property type="entry name" value="GGDEF"/>
    <property type="match status" value="1"/>
</dbReference>
<reference evidence="6 7" key="1">
    <citation type="submission" date="2024-04" db="EMBL/GenBank/DDBJ databases">
        <title>Novel species of the genus Ideonella isolated from streams.</title>
        <authorList>
            <person name="Lu H."/>
        </authorList>
    </citation>
    <scope>NUCLEOTIDE SEQUENCE [LARGE SCALE GENOMIC DNA]</scope>
    <source>
        <strain evidence="6 7">DXS22W</strain>
    </source>
</reference>
<protein>
    <recommendedName>
        <fullName evidence="1">diguanylate cyclase</fullName>
        <ecNumber evidence="1">2.7.7.65</ecNumber>
    </recommendedName>
</protein>
<dbReference type="PROSITE" id="PS50887">
    <property type="entry name" value="GGDEF"/>
    <property type="match status" value="1"/>
</dbReference>
<proteinExistence type="predicted"/>
<feature type="coiled-coil region" evidence="3">
    <location>
        <begin position="413"/>
        <end position="440"/>
    </location>
</feature>
<dbReference type="PANTHER" id="PTHR45138">
    <property type="entry name" value="REGULATORY COMPONENTS OF SENSORY TRANSDUCTION SYSTEM"/>
    <property type="match status" value="1"/>
</dbReference>
<dbReference type="Pfam" id="PF00990">
    <property type="entry name" value="GGDEF"/>
    <property type="match status" value="1"/>
</dbReference>
<keyword evidence="3" id="KW-0175">Coiled coil</keyword>
<feature type="domain" description="GGDEF" evidence="5">
    <location>
        <begin position="478"/>
        <end position="608"/>
    </location>
</feature>
<name>A0ABU9CAD5_9BURK</name>
<dbReference type="EMBL" id="JBBUTH010000001">
    <property type="protein sequence ID" value="MEK8048621.1"/>
    <property type="molecule type" value="Genomic_DNA"/>
</dbReference>
<dbReference type="NCBIfam" id="TIGR00254">
    <property type="entry name" value="GGDEF"/>
    <property type="match status" value="1"/>
</dbReference>
<feature type="compositionally biased region" description="Pro residues" evidence="4">
    <location>
        <begin position="39"/>
        <end position="51"/>
    </location>
</feature>
<dbReference type="Gene3D" id="3.30.70.270">
    <property type="match status" value="1"/>
</dbReference>
<dbReference type="InterPro" id="IPR050469">
    <property type="entry name" value="Diguanylate_Cyclase"/>
</dbReference>
<dbReference type="CDD" id="cd01949">
    <property type="entry name" value="GGDEF"/>
    <property type="match status" value="1"/>
</dbReference>
<evidence type="ECO:0000259" key="5">
    <source>
        <dbReference type="PROSITE" id="PS50887"/>
    </source>
</evidence>
<dbReference type="PANTHER" id="PTHR45138:SF9">
    <property type="entry name" value="DIGUANYLATE CYCLASE DGCM-RELATED"/>
    <property type="match status" value="1"/>
</dbReference>
<evidence type="ECO:0000256" key="4">
    <source>
        <dbReference type="SAM" id="MobiDB-lite"/>
    </source>
</evidence>
<gene>
    <name evidence="6" type="ORF">AACH10_00030</name>
</gene>
<keyword evidence="6" id="KW-0548">Nucleotidyltransferase</keyword>
<evidence type="ECO:0000256" key="3">
    <source>
        <dbReference type="SAM" id="Coils"/>
    </source>
</evidence>
<dbReference type="InterPro" id="IPR029787">
    <property type="entry name" value="Nucleotide_cyclase"/>
</dbReference>
<feature type="region of interest" description="Disordered" evidence="4">
    <location>
        <begin position="30"/>
        <end position="51"/>
    </location>
</feature>
<comment type="caution">
    <text evidence="6">The sequence shown here is derived from an EMBL/GenBank/DDBJ whole genome shotgun (WGS) entry which is preliminary data.</text>
</comment>
<organism evidence="6 7">
    <name type="scientific">Pseudaquabacterium inlustre</name>
    <dbReference type="NCBI Taxonomy" id="2984192"/>
    <lineage>
        <taxon>Bacteria</taxon>
        <taxon>Pseudomonadati</taxon>
        <taxon>Pseudomonadota</taxon>
        <taxon>Betaproteobacteria</taxon>
        <taxon>Burkholderiales</taxon>
        <taxon>Sphaerotilaceae</taxon>
        <taxon>Pseudaquabacterium</taxon>
    </lineage>
</organism>
<accession>A0ABU9CAD5</accession>
<evidence type="ECO:0000256" key="2">
    <source>
        <dbReference type="ARBA" id="ARBA00034247"/>
    </source>
</evidence>
<dbReference type="InterPro" id="IPR043128">
    <property type="entry name" value="Rev_trsase/Diguanyl_cyclase"/>
</dbReference>
<evidence type="ECO:0000313" key="7">
    <source>
        <dbReference type="Proteomes" id="UP001365405"/>
    </source>
</evidence>
<dbReference type="InterPro" id="IPR000160">
    <property type="entry name" value="GGDEF_dom"/>
</dbReference>